<reference evidence="2" key="1">
    <citation type="submission" date="2018-11" db="EMBL/GenBank/DDBJ databases">
        <title>FDA dAtabase for Regulatory Grade micrObial Sequences (FDA-ARGOS): Supporting development and validation of Infectious Disease Dx tests.</title>
        <authorList>
            <person name="Goldberg B."/>
            <person name="Campos J."/>
            <person name="Tallon L."/>
            <person name="Sadzewicz L."/>
            <person name="Zhao X."/>
            <person name="Vavikolanu K."/>
            <person name="Mehta A."/>
            <person name="Aluvathingal J."/>
            <person name="Nadendla S."/>
            <person name="Geyer C."/>
            <person name="Nandy P."/>
            <person name="Yan Y."/>
            <person name="Sichtig H."/>
        </authorList>
    </citation>
    <scope>NUCLEOTIDE SEQUENCE [LARGE SCALE GENOMIC DNA]</scope>
    <source>
        <strain evidence="2">FDAARGOS_614</strain>
        <plasmid evidence="2">unnamed1</plasmid>
    </source>
</reference>
<geneLocation type="plasmid" evidence="1">
    <name>unnamed1</name>
</geneLocation>
<dbReference type="KEGG" id="cpau:EHF44_01255"/>
<dbReference type="RefSeq" id="WP_124682114.1">
    <property type="nucleotide sequence ID" value="NZ_CP033968.1"/>
</dbReference>
<keyword evidence="1" id="KW-0614">Plasmid</keyword>
<dbReference type="EMBL" id="CP033968">
    <property type="protein sequence ID" value="AZG12131.1"/>
    <property type="molecule type" value="Genomic_DNA"/>
</dbReference>
<protein>
    <submittedName>
        <fullName evidence="1">Uncharacterized protein</fullName>
    </submittedName>
</protein>
<organism evidence="1 2">
    <name type="scientific">Cupriavidus pauculus</name>
    <dbReference type="NCBI Taxonomy" id="82633"/>
    <lineage>
        <taxon>Bacteria</taxon>
        <taxon>Pseudomonadati</taxon>
        <taxon>Pseudomonadota</taxon>
        <taxon>Betaproteobacteria</taxon>
        <taxon>Burkholderiales</taxon>
        <taxon>Burkholderiaceae</taxon>
        <taxon>Cupriavidus</taxon>
    </lineage>
</organism>
<evidence type="ECO:0000313" key="1">
    <source>
        <dbReference type="EMBL" id="AZG12131.1"/>
    </source>
</evidence>
<dbReference type="Proteomes" id="UP000270411">
    <property type="component" value="Plasmid unnamed1"/>
</dbReference>
<gene>
    <name evidence="1" type="ORF">EHF44_01255</name>
</gene>
<accession>A0A3G8GV94</accession>
<proteinExistence type="predicted"/>
<name>A0A3G8GV94_9BURK</name>
<dbReference type="AlphaFoldDB" id="A0A3G8GV94"/>
<sequence length="63" mass="6808">MTPQNPILIGNSLLNHRLRIILARNTRIPANPHIAPEKRGHCSRMAALVAELARGIAPAAVNP</sequence>
<dbReference type="OrthoDB" id="8965886at2"/>
<evidence type="ECO:0000313" key="2">
    <source>
        <dbReference type="Proteomes" id="UP000270411"/>
    </source>
</evidence>